<keyword evidence="2" id="KW-1185">Reference proteome</keyword>
<name>A0A7J7HER2_CAMSI</name>
<dbReference type="AlphaFoldDB" id="A0A7J7HER2"/>
<reference evidence="2" key="1">
    <citation type="journal article" date="2020" name="Nat. Commun.">
        <title>Genome assembly of wild tea tree DASZ reveals pedigree and selection history of tea varieties.</title>
        <authorList>
            <person name="Zhang W."/>
            <person name="Zhang Y."/>
            <person name="Qiu H."/>
            <person name="Guo Y."/>
            <person name="Wan H."/>
            <person name="Zhang X."/>
            <person name="Scossa F."/>
            <person name="Alseekh S."/>
            <person name="Zhang Q."/>
            <person name="Wang P."/>
            <person name="Xu L."/>
            <person name="Schmidt M.H."/>
            <person name="Jia X."/>
            <person name="Li D."/>
            <person name="Zhu A."/>
            <person name="Guo F."/>
            <person name="Chen W."/>
            <person name="Ni D."/>
            <person name="Usadel B."/>
            <person name="Fernie A.R."/>
            <person name="Wen W."/>
        </authorList>
    </citation>
    <scope>NUCLEOTIDE SEQUENCE [LARGE SCALE GENOMIC DNA]</scope>
    <source>
        <strain evidence="2">cv. G240</strain>
    </source>
</reference>
<comment type="caution">
    <text evidence="1">The sequence shown here is derived from an EMBL/GenBank/DDBJ whole genome shotgun (WGS) entry which is preliminary data.</text>
</comment>
<reference evidence="1 2" key="2">
    <citation type="submission" date="2020-07" db="EMBL/GenBank/DDBJ databases">
        <title>Genome assembly of wild tea tree DASZ reveals pedigree and selection history of tea varieties.</title>
        <authorList>
            <person name="Zhang W."/>
        </authorList>
    </citation>
    <scope>NUCLEOTIDE SEQUENCE [LARGE SCALE GENOMIC DNA]</scope>
    <source>
        <strain evidence="2">cv. G240</strain>
        <tissue evidence="1">Leaf</tissue>
    </source>
</reference>
<protein>
    <submittedName>
        <fullName evidence="1">Uncharacterized protein</fullName>
    </submittedName>
</protein>
<sequence length="92" mass="10261">MGGTPSDVQITLLLSSLSLSRSLRLSLNLQLRATLPYYYHNSFSPSWCNSSPITAGESSPFHLLDSSHSHSSTTIVAFKNSQTSFIFFFYHQ</sequence>
<evidence type="ECO:0000313" key="1">
    <source>
        <dbReference type="EMBL" id="KAF5951413.1"/>
    </source>
</evidence>
<accession>A0A7J7HER2</accession>
<gene>
    <name evidence="1" type="ORF">HYC85_009357</name>
</gene>
<proteinExistence type="predicted"/>
<dbReference type="EMBL" id="JACBKZ010000004">
    <property type="protein sequence ID" value="KAF5951413.1"/>
    <property type="molecule type" value="Genomic_DNA"/>
</dbReference>
<dbReference type="Proteomes" id="UP000593564">
    <property type="component" value="Unassembled WGS sequence"/>
</dbReference>
<organism evidence="1 2">
    <name type="scientific">Camellia sinensis</name>
    <name type="common">Tea plant</name>
    <name type="synonym">Thea sinensis</name>
    <dbReference type="NCBI Taxonomy" id="4442"/>
    <lineage>
        <taxon>Eukaryota</taxon>
        <taxon>Viridiplantae</taxon>
        <taxon>Streptophyta</taxon>
        <taxon>Embryophyta</taxon>
        <taxon>Tracheophyta</taxon>
        <taxon>Spermatophyta</taxon>
        <taxon>Magnoliopsida</taxon>
        <taxon>eudicotyledons</taxon>
        <taxon>Gunneridae</taxon>
        <taxon>Pentapetalae</taxon>
        <taxon>asterids</taxon>
        <taxon>Ericales</taxon>
        <taxon>Theaceae</taxon>
        <taxon>Camellia</taxon>
    </lineage>
</organism>
<evidence type="ECO:0000313" key="2">
    <source>
        <dbReference type="Proteomes" id="UP000593564"/>
    </source>
</evidence>